<feature type="domain" description="AMP-binding enzyme C-terminal" evidence="8">
    <location>
        <begin position="366"/>
        <end position="429"/>
    </location>
</feature>
<dbReference type="InterPro" id="IPR020845">
    <property type="entry name" value="AMP-binding_CS"/>
</dbReference>
<dbReference type="PANTHER" id="PTHR43605:SF10">
    <property type="entry name" value="ACYL-COA SYNTHETASE MEDIUM CHAIN FAMILY MEMBER 3"/>
    <property type="match status" value="1"/>
</dbReference>
<dbReference type="EMBL" id="FJOG01000022">
    <property type="protein sequence ID" value="CZR62912.1"/>
    <property type="molecule type" value="Genomic_DNA"/>
</dbReference>
<dbReference type="InterPro" id="IPR000873">
    <property type="entry name" value="AMP-dep_synth/lig_dom"/>
</dbReference>
<accession>A0A1L7XD15</accession>
<dbReference type="AlphaFoldDB" id="A0A1L7XD15"/>
<evidence type="ECO:0000259" key="7">
    <source>
        <dbReference type="Pfam" id="PF00501"/>
    </source>
</evidence>
<keyword evidence="3" id="KW-0547">Nucleotide-binding</keyword>
<evidence type="ECO:0000256" key="5">
    <source>
        <dbReference type="ARBA" id="ARBA00039009"/>
    </source>
</evidence>
<dbReference type="GO" id="GO:0006633">
    <property type="term" value="P:fatty acid biosynthetic process"/>
    <property type="evidence" value="ECO:0007669"/>
    <property type="project" value="TreeGrafter"/>
</dbReference>
<dbReference type="Gene3D" id="3.30.300.30">
    <property type="match status" value="1"/>
</dbReference>
<dbReference type="SUPFAM" id="SSF56801">
    <property type="entry name" value="Acetyl-CoA synthetase-like"/>
    <property type="match status" value="1"/>
</dbReference>
<keyword evidence="2" id="KW-0436">Ligase</keyword>
<dbReference type="Pfam" id="PF00501">
    <property type="entry name" value="AMP-binding"/>
    <property type="match status" value="1"/>
</dbReference>
<gene>
    <name evidence="9" type="ORF">PAC_12809</name>
</gene>
<dbReference type="EC" id="6.2.1.2" evidence="5"/>
<dbReference type="Pfam" id="PF13193">
    <property type="entry name" value="AMP-binding_C"/>
    <property type="match status" value="1"/>
</dbReference>
<dbReference type="PANTHER" id="PTHR43605">
    <property type="entry name" value="ACYL-COENZYME A SYNTHETASE"/>
    <property type="match status" value="1"/>
</dbReference>
<dbReference type="GO" id="GO:0005524">
    <property type="term" value="F:ATP binding"/>
    <property type="evidence" value="ECO:0007669"/>
    <property type="project" value="UniProtKB-KW"/>
</dbReference>
<dbReference type="InterPro" id="IPR042099">
    <property type="entry name" value="ANL_N_sf"/>
</dbReference>
<dbReference type="InterPro" id="IPR045851">
    <property type="entry name" value="AMP-bd_C_sf"/>
</dbReference>
<evidence type="ECO:0000256" key="6">
    <source>
        <dbReference type="ARBA" id="ARBA00048477"/>
    </source>
</evidence>
<evidence type="ECO:0000313" key="10">
    <source>
        <dbReference type="Proteomes" id="UP000184330"/>
    </source>
</evidence>
<comment type="similarity">
    <text evidence="1">Belongs to the ATP-dependent AMP-binding enzyme family.</text>
</comment>
<evidence type="ECO:0000256" key="2">
    <source>
        <dbReference type="ARBA" id="ARBA00022598"/>
    </source>
</evidence>
<evidence type="ECO:0000256" key="4">
    <source>
        <dbReference type="ARBA" id="ARBA00022840"/>
    </source>
</evidence>
<protein>
    <recommendedName>
        <fullName evidence="5">medium-chain acyl-CoA ligase</fullName>
        <ecNumber evidence="5">6.2.1.2</ecNumber>
    </recommendedName>
</protein>
<dbReference type="GO" id="GO:0031956">
    <property type="term" value="F:medium-chain fatty acid-CoA ligase activity"/>
    <property type="evidence" value="ECO:0007669"/>
    <property type="project" value="UniProtKB-EC"/>
</dbReference>
<dbReference type="STRING" id="576137.A0A1L7XD15"/>
<dbReference type="InterPro" id="IPR025110">
    <property type="entry name" value="AMP-bd_C"/>
</dbReference>
<dbReference type="OrthoDB" id="6614653at2759"/>
<name>A0A1L7XD15_9HELO</name>
<feature type="domain" description="AMP-dependent synthetase/ligase" evidence="7">
    <location>
        <begin position="33"/>
        <end position="112"/>
    </location>
</feature>
<dbReference type="InterPro" id="IPR051087">
    <property type="entry name" value="Mitochondrial_ACSM"/>
</dbReference>
<evidence type="ECO:0000313" key="9">
    <source>
        <dbReference type="EMBL" id="CZR62912.1"/>
    </source>
</evidence>
<evidence type="ECO:0000259" key="8">
    <source>
        <dbReference type="Pfam" id="PF13193"/>
    </source>
</evidence>
<evidence type="ECO:0000256" key="1">
    <source>
        <dbReference type="ARBA" id="ARBA00006432"/>
    </source>
</evidence>
<dbReference type="GO" id="GO:0004321">
    <property type="term" value="F:fatty-acyl-CoA synthase activity"/>
    <property type="evidence" value="ECO:0007669"/>
    <property type="project" value="TreeGrafter"/>
</dbReference>
<keyword evidence="4" id="KW-0067">ATP-binding</keyword>
<evidence type="ECO:0000256" key="3">
    <source>
        <dbReference type="ARBA" id="ARBA00022741"/>
    </source>
</evidence>
<sequence>MAHFHHHKLQRPDKFNFAIDVIDHWAVQPGYLNAVYWVSHDQSETQSLTFKYFSRQSNRLASLLEKLDIKAEEMMVMILPRVPAWWEIAVAAIRSGIVISPVRNDYPTVRVILQVGDVPNTGAISFYSALEQLQTNATVTPMKRHWSSPALVYFTSGTTGLPKMVQHNQVSYPLGWGKAAWSFFGAWNCGATLFIHDDRLPFDPKCLLEILNKYPIATLYTPPLAYRQLVLRQLQTYYLERKLCLLCANFPGVSIRPGSMGKPAPTVPLHLIDSEGLETAPGVEGEIALLISDHPDSIGFFGLFDGYVNDDETLLRRERTFIHNRESRTYYLTGDKAKRDEDGYFWFVGRSDDVINSSGYRIGPFEVESTLKMHPAVAESAVISSPDPARGEVVKAFVVLAIEFANVDLYPRKIQFVDDKFLPKTVSGKII</sequence>
<reference evidence="9 10" key="1">
    <citation type="submission" date="2016-03" db="EMBL/GenBank/DDBJ databases">
        <authorList>
            <person name="Ploux O."/>
        </authorList>
    </citation>
    <scope>NUCLEOTIDE SEQUENCE [LARGE SCALE GENOMIC DNA]</scope>
    <source>
        <strain evidence="9 10">UAMH 11012</strain>
    </source>
</reference>
<dbReference type="Gene3D" id="3.40.50.12780">
    <property type="entry name" value="N-terminal domain of ligase-like"/>
    <property type="match status" value="2"/>
</dbReference>
<comment type="catalytic activity">
    <reaction evidence="6">
        <text>a medium-chain fatty acid + ATP + CoA = a medium-chain fatty acyl-CoA + AMP + diphosphate</text>
        <dbReference type="Rhea" id="RHEA:48340"/>
        <dbReference type="ChEBI" id="CHEBI:30616"/>
        <dbReference type="ChEBI" id="CHEBI:33019"/>
        <dbReference type="ChEBI" id="CHEBI:57287"/>
        <dbReference type="ChEBI" id="CHEBI:59558"/>
        <dbReference type="ChEBI" id="CHEBI:90546"/>
        <dbReference type="ChEBI" id="CHEBI:456215"/>
        <dbReference type="EC" id="6.2.1.2"/>
    </reaction>
    <physiologicalReaction direction="left-to-right" evidence="6">
        <dbReference type="Rhea" id="RHEA:48341"/>
    </physiologicalReaction>
</comment>
<dbReference type="GO" id="GO:0006637">
    <property type="term" value="P:acyl-CoA metabolic process"/>
    <property type="evidence" value="ECO:0007669"/>
    <property type="project" value="TreeGrafter"/>
</dbReference>
<proteinExistence type="inferred from homology"/>
<dbReference type="Proteomes" id="UP000184330">
    <property type="component" value="Unassembled WGS sequence"/>
</dbReference>
<dbReference type="PROSITE" id="PS00455">
    <property type="entry name" value="AMP_BINDING"/>
    <property type="match status" value="1"/>
</dbReference>
<keyword evidence="10" id="KW-1185">Reference proteome</keyword>
<organism evidence="9 10">
    <name type="scientific">Phialocephala subalpina</name>
    <dbReference type="NCBI Taxonomy" id="576137"/>
    <lineage>
        <taxon>Eukaryota</taxon>
        <taxon>Fungi</taxon>
        <taxon>Dikarya</taxon>
        <taxon>Ascomycota</taxon>
        <taxon>Pezizomycotina</taxon>
        <taxon>Leotiomycetes</taxon>
        <taxon>Helotiales</taxon>
        <taxon>Mollisiaceae</taxon>
        <taxon>Phialocephala</taxon>
        <taxon>Phialocephala fortinii species complex</taxon>
    </lineage>
</organism>